<evidence type="ECO:0000313" key="2">
    <source>
        <dbReference type="EMBL" id="SVD00031.1"/>
    </source>
</evidence>
<accession>A0A382RTQ2</accession>
<dbReference type="AlphaFoldDB" id="A0A382RTQ2"/>
<proteinExistence type="predicted"/>
<name>A0A382RTQ2_9ZZZZ</name>
<feature type="domain" description="Sulfatase N-terminal" evidence="1">
    <location>
        <begin position="23"/>
        <end position="175"/>
    </location>
</feature>
<evidence type="ECO:0000259" key="1">
    <source>
        <dbReference type="Pfam" id="PF00884"/>
    </source>
</evidence>
<sequence length="259" mass="29783">TVLDRTAFARVKDLNVKRLSSLDKESNRLVTKKWLEWLSKYKSERPFFSYLHYDPPMNAIDAIDINLIPKQFLTKQTDEHLKEVGRYTQSILFVDSEIDNVLESLNSNGLLKETVIIITSDHGYELNDYETGYYGHASNYSRAQLKTPLFMLWPNREPKEFTQRTSHNDIVPTLLTEVLGCSNPASDYSSGFNLFSGESWEYLVTGSYDSYAIVSDGQVVVSYGGYYEVMNQDYQPTSSGDLDKSLLESAMKEMKRFYK</sequence>
<reference evidence="2" key="1">
    <citation type="submission" date="2018-05" db="EMBL/GenBank/DDBJ databases">
        <authorList>
            <person name="Lanie J.A."/>
            <person name="Ng W.-L."/>
            <person name="Kazmierczak K.M."/>
            <person name="Andrzejewski T.M."/>
            <person name="Davidsen T.M."/>
            <person name="Wayne K.J."/>
            <person name="Tettelin H."/>
            <person name="Glass J.I."/>
            <person name="Rusch D."/>
            <person name="Podicherti R."/>
            <person name="Tsui H.-C.T."/>
            <person name="Winkler M.E."/>
        </authorList>
    </citation>
    <scope>NUCLEOTIDE SEQUENCE</scope>
</reference>
<dbReference type="PANTHER" id="PTHR43751:SF3">
    <property type="entry name" value="SULFATASE N-TERMINAL DOMAIN-CONTAINING PROTEIN"/>
    <property type="match status" value="1"/>
</dbReference>
<dbReference type="PANTHER" id="PTHR43751">
    <property type="entry name" value="SULFATASE"/>
    <property type="match status" value="1"/>
</dbReference>
<dbReference type="EMBL" id="UINC01123514">
    <property type="protein sequence ID" value="SVD00031.1"/>
    <property type="molecule type" value="Genomic_DNA"/>
</dbReference>
<dbReference type="SUPFAM" id="SSF53649">
    <property type="entry name" value="Alkaline phosphatase-like"/>
    <property type="match status" value="1"/>
</dbReference>
<protein>
    <recommendedName>
        <fullName evidence="1">Sulfatase N-terminal domain-containing protein</fullName>
    </recommendedName>
</protein>
<dbReference type="Gene3D" id="3.40.720.10">
    <property type="entry name" value="Alkaline Phosphatase, subunit A"/>
    <property type="match status" value="1"/>
</dbReference>
<dbReference type="Pfam" id="PF00884">
    <property type="entry name" value="Sulfatase"/>
    <property type="match status" value="1"/>
</dbReference>
<gene>
    <name evidence="2" type="ORF">METZ01_LOCUS352885</name>
</gene>
<organism evidence="2">
    <name type="scientific">marine metagenome</name>
    <dbReference type="NCBI Taxonomy" id="408172"/>
    <lineage>
        <taxon>unclassified sequences</taxon>
        <taxon>metagenomes</taxon>
        <taxon>ecological metagenomes</taxon>
    </lineage>
</organism>
<feature type="non-terminal residue" evidence="2">
    <location>
        <position position="1"/>
    </location>
</feature>
<dbReference type="InterPro" id="IPR052701">
    <property type="entry name" value="GAG_Ulvan_Degrading_Sulfatases"/>
</dbReference>
<dbReference type="InterPro" id="IPR017850">
    <property type="entry name" value="Alkaline_phosphatase_core_sf"/>
</dbReference>
<dbReference type="InterPro" id="IPR000917">
    <property type="entry name" value="Sulfatase_N"/>
</dbReference>